<feature type="region of interest" description="Disordered" evidence="1">
    <location>
        <begin position="66"/>
        <end position="99"/>
    </location>
</feature>
<feature type="region of interest" description="Disordered" evidence="1">
    <location>
        <begin position="122"/>
        <end position="157"/>
    </location>
</feature>
<reference evidence="2" key="2">
    <citation type="submission" date="2004-02" db="EMBL/GenBank/DDBJ databases">
        <authorList>
            <consortium name="Genoscope"/>
            <consortium name="Whitehead Institute Centre for Genome Research"/>
        </authorList>
    </citation>
    <scope>NUCLEOTIDE SEQUENCE</scope>
</reference>
<feature type="compositionally biased region" description="Acidic residues" evidence="1">
    <location>
        <begin position="138"/>
        <end position="150"/>
    </location>
</feature>
<reference evidence="2" key="1">
    <citation type="journal article" date="2004" name="Nature">
        <title>Genome duplication in the teleost fish Tetraodon nigroviridis reveals the early vertebrate proto-karyotype.</title>
        <authorList>
            <person name="Jaillon O."/>
            <person name="Aury J.-M."/>
            <person name="Brunet F."/>
            <person name="Petit J.-L."/>
            <person name="Stange-Thomann N."/>
            <person name="Mauceli E."/>
            <person name="Bouneau L."/>
            <person name="Fischer C."/>
            <person name="Ozouf-Costaz C."/>
            <person name="Bernot A."/>
            <person name="Nicaud S."/>
            <person name="Jaffe D."/>
            <person name="Fisher S."/>
            <person name="Lutfalla G."/>
            <person name="Dossat C."/>
            <person name="Segurens B."/>
            <person name="Dasilva C."/>
            <person name="Salanoubat M."/>
            <person name="Levy M."/>
            <person name="Boudet N."/>
            <person name="Castellano S."/>
            <person name="Anthouard V."/>
            <person name="Jubin C."/>
            <person name="Castelli V."/>
            <person name="Katinka M."/>
            <person name="Vacherie B."/>
            <person name="Biemont C."/>
            <person name="Skalli Z."/>
            <person name="Cattolico L."/>
            <person name="Poulain J."/>
            <person name="De Berardinis V."/>
            <person name="Cruaud C."/>
            <person name="Duprat S."/>
            <person name="Brottier P."/>
            <person name="Coutanceau J.-P."/>
            <person name="Gouzy J."/>
            <person name="Parra G."/>
            <person name="Lardier G."/>
            <person name="Chapple C."/>
            <person name="McKernan K.J."/>
            <person name="McEwan P."/>
            <person name="Bosak S."/>
            <person name="Kellis M."/>
            <person name="Volff J.-N."/>
            <person name="Guigo R."/>
            <person name="Zody M.C."/>
            <person name="Mesirov J."/>
            <person name="Lindblad-Toh K."/>
            <person name="Birren B."/>
            <person name="Nusbaum C."/>
            <person name="Kahn D."/>
            <person name="Robinson-Rechavi M."/>
            <person name="Laudet V."/>
            <person name="Schachter V."/>
            <person name="Quetier F."/>
            <person name="Saurin W."/>
            <person name="Scarpelli C."/>
            <person name="Wincker P."/>
            <person name="Lander E.S."/>
            <person name="Weissenbach J."/>
            <person name="Roest Crollius H."/>
        </authorList>
    </citation>
    <scope>NUCLEOTIDE SEQUENCE [LARGE SCALE GENOMIC DNA]</scope>
</reference>
<name>Q4SWX0_TETNG</name>
<gene>
    <name evidence="2" type="ORF">GSTENG00011254001</name>
</gene>
<dbReference type="OrthoDB" id="1431934at2759"/>
<feature type="non-terminal residue" evidence="2">
    <location>
        <position position="1"/>
    </location>
</feature>
<dbReference type="KEGG" id="tng:GSTEN00011254G001"/>
<organism evidence="2">
    <name type="scientific">Tetraodon nigroviridis</name>
    <name type="common">Spotted green pufferfish</name>
    <name type="synonym">Chelonodon nigroviridis</name>
    <dbReference type="NCBI Taxonomy" id="99883"/>
    <lineage>
        <taxon>Eukaryota</taxon>
        <taxon>Metazoa</taxon>
        <taxon>Chordata</taxon>
        <taxon>Craniata</taxon>
        <taxon>Vertebrata</taxon>
        <taxon>Euteleostomi</taxon>
        <taxon>Actinopterygii</taxon>
        <taxon>Neopterygii</taxon>
        <taxon>Teleostei</taxon>
        <taxon>Neoteleostei</taxon>
        <taxon>Acanthomorphata</taxon>
        <taxon>Eupercaria</taxon>
        <taxon>Tetraodontiformes</taxon>
        <taxon>Tetradontoidea</taxon>
        <taxon>Tetraodontidae</taxon>
        <taxon>Tetraodon</taxon>
    </lineage>
</organism>
<feature type="non-terminal residue" evidence="2">
    <location>
        <position position="157"/>
    </location>
</feature>
<dbReference type="EMBL" id="CAAE01013416">
    <property type="protein sequence ID" value="CAF94862.1"/>
    <property type="molecule type" value="Genomic_DNA"/>
</dbReference>
<protein>
    <submittedName>
        <fullName evidence="2">(spotted green pufferfish) hypothetical protein</fullName>
    </submittedName>
</protein>
<accession>Q4SWX0</accession>
<evidence type="ECO:0000313" key="2">
    <source>
        <dbReference type="EMBL" id="CAF94862.1"/>
    </source>
</evidence>
<proteinExistence type="predicted"/>
<feature type="region of interest" description="Disordered" evidence="1">
    <location>
        <begin position="1"/>
        <end position="30"/>
    </location>
</feature>
<dbReference type="AlphaFoldDB" id="Q4SWX0"/>
<comment type="caution">
    <text evidence="2">The sequence shown here is derived from an EMBL/GenBank/DDBJ whole genome shotgun (WGS) entry which is preliminary data.</text>
</comment>
<sequence length="157" mass="16275">LEGQAGALVKESSQRESSSLCAGSDCASTRGMAGSIISSYTLPDREGTNLEIQVDIETKPSHLCLTSEEDLTPQPGSTAAGAMSGGEEPQDCSSRRGGALCGSQLGLSPGVSLREGLRDVTLAQPESIRSDLEMSDTQSDDIAELTSDDCDSPHPKS</sequence>
<evidence type="ECO:0000256" key="1">
    <source>
        <dbReference type="SAM" id="MobiDB-lite"/>
    </source>
</evidence>